<keyword evidence="3" id="KW-1185">Reference proteome</keyword>
<feature type="chain" id="PRO_5041224239" evidence="1">
    <location>
        <begin position="28"/>
        <end position="174"/>
    </location>
</feature>
<evidence type="ECO:0000313" key="2">
    <source>
        <dbReference type="EMBL" id="CAJ1373893.1"/>
    </source>
</evidence>
<accession>A0AA36HTF1</accession>
<feature type="signal peptide" evidence="1">
    <location>
        <begin position="1"/>
        <end position="27"/>
    </location>
</feature>
<evidence type="ECO:0000313" key="3">
    <source>
        <dbReference type="Proteomes" id="UP001178507"/>
    </source>
</evidence>
<protein>
    <submittedName>
        <fullName evidence="2">Uncharacterized protein</fullName>
    </submittedName>
</protein>
<organism evidence="2 3">
    <name type="scientific">Effrenium voratum</name>
    <dbReference type="NCBI Taxonomy" id="2562239"/>
    <lineage>
        <taxon>Eukaryota</taxon>
        <taxon>Sar</taxon>
        <taxon>Alveolata</taxon>
        <taxon>Dinophyceae</taxon>
        <taxon>Suessiales</taxon>
        <taxon>Symbiodiniaceae</taxon>
        <taxon>Effrenium</taxon>
    </lineage>
</organism>
<dbReference type="Gene3D" id="2.80.10.50">
    <property type="match status" value="1"/>
</dbReference>
<dbReference type="Proteomes" id="UP001178507">
    <property type="component" value="Unassembled WGS sequence"/>
</dbReference>
<evidence type="ECO:0000256" key="1">
    <source>
        <dbReference type="SAM" id="SignalP"/>
    </source>
</evidence>
<keyword evidence="1" id="KW-0732">Signal</keyword>
<proteinExistence type="predicted"/>
<sequence>MPSTLSHLARRKLLLLVLLESSRMGAGWNLNWSRCRNLAKDEVLEVNCQRHGRSFYVVLYSRNQKLSVNSNDMALTYPDCIRLFYPQLGGFLSASCSEKREPRLRRYKGKAEELRDNAKDIWIVQPVAGVQLEKAVQWATTPVMLRHLGSKKRGLSEAVLRRRGRMLAPVKPVS</sequence>
<gene>
    <name evidence="2" type="ORF">EVOR1521_LOCUS3587</name>
</gene>
<name>A0AA36HTF1_9DINO</name>
<comment type="caution">
    <text evidence="2">The sequence shown here is derived from an EMBL/GenBank/DDBJ whole genome shotgun (WGS) entry which is preliminary data.</text>
</comment>
<dbReference type="AlphaFoldDB" id="A0AA36HTF1"/>
<reference evidence="2" key="1">
    <citation type="submission" date="2023-08" db="EMBL/GenBank/DDBJ databases">
        <authorList>
            <person name="Chen Y."/>
            <person name="Shah S."/>
            <person name="Dougan E. K."/>
            <person name="Thang M."/>
            <person name="Chan C."/>
        </authorList>
    </citation>
    <scope>NUCLEOTIDE SEQUENCE</scope>
</reference>
<dbReference type="EMBL" id="CAUJNA010000223">
    <property type="protein sequence ID" value="CAJ1373893.1"/>
    <property type="molecule type" value="Genomic_DNA"/>
</dbReference>